<proteinExistence type="predicted"/>
<name>A0ABU4TBZ2_9PSEU</name>
<comment type="caution">
    <text evidence="1">The sequence shown here is derived from an EMBL/GenBank/DDBJ whole genome shotgun (WGS) entry which is preliminary data.</text>
</comment>
<reference evidence="1 2" key="1">
    <citation type="submission" date="2023-11" db="EMBL/GenBank/DDBJ databases">
        <title>Lentzea sokolovensis, sp. nov., Lentzea kristufkii, sp. nov., and Lentzea miocenensis, sp. nov., rare actinobacteria from Sokolov Coal Basin, Miocene lacustrine sediment, Czech Republic.</title>
        <authorList>
            <person name="Lara A."/>
            <person name="Kotroba L."/>
            <person name="Nouioui I."/>
            <person name="Neumann-Schaal M."/>
            <person name="Mast Y."/>
            <person name="Chronakova A."/>
        </authorList>
    </citation>
    <scope>NUCLEOTIDE SEQUENCE [LARGE SCALE GENOMIC DNA]</scope>
    <source>
        <strain evidence="1 2">BCCO 10_0856</strain>
    </source>
</reference>
<protein>
    <submittedName>
        <fullName evidence="1">Uncharacterized protein</fullName>
    </submittedName>
</protein>
<gene>
    <name evidence="1" type="ORF">SK803_36260</name>
</gene>
<organism evidence="1 2">
    <name type="scientific">Lentzea miocenica</name>
    <dbReference type="NCBI Taxonomy" id="3095431"/>
    <lineage>
        <taxon>Bacteria</taxon>
        <taxon>Bacillati</taxon>
        <taxon>Actinomycetota</taxon>
        <taxon>Actinomycetes</taxon>
        <taxon>Pseudonocardiales</taxon>
        <taxon>Pseudonocardiaceae</taxon>
        <taxon>Lentzea</taxon>
    </lineage>
</organism>
<evidence type="ECO:0000313" key="1">
    <source>
        <dbReference type="EMBL" id="MDX8035688.1"/>
    </source>
</evidence>
<dbReference type="RefSeq" id="WP_319970708.1">
    <property type="nucleotide sequence ID" value="NZ_JAXAVW010000037.1"/>
</dbReference>
<sequence>MTTMLVAVEAEVGMGNRHCYVEDVAVEEPIDALDFSRPGRWLVAMTNRLALLSEAHSYHHALVRIEAWTAEPPTEVEWGEAQDVALWLDEGQVEMWELGAGRATAGPVALGFRGEVRARGYRRGGRAVDAHEGVARGVEKFLVRFWPAR</sequence>
<dbReference type="EMBL" id="JAXAVW010000037">
    <property type="protein sequence ID" value="MDX8035688.1"/>
    <property type="molecule type" value="Genomic_DNA"/>
</dbReference>
<reference evidence="1 2" key="2">
    <citation type="submission" date="2023-11" db="EMBL/GenBank/DDBJ databases">
        <authorList>
            <person name="Lara A.C."/>
            <person name="Chronakova A."/>
        </authorList>
    </citation>
    <scope>NUCLEOTIDE SEQUENCE [LARGE SCALE GENOMIC DNA]</scope>
    <source>
        <strain evidence="1 2">BCCO 10_0856</strain>
    </source>
</reference>
<dbReference type="Proteomes" id="UP001285521">
    <property type="component" value="Unassembled WGS sequence"/>
</dbReference>
<evidence type="ECO:0000313" key="2">
    <source>
        <dbReference type="Proteomes" id="UP001285521"/>
    </source>
</evidence>
<accession>A0ABU4TBZ2</accession>
<keyword evidence="2" id="KW-1185">Reference proteome</keyword>